<sequence length="70" mass="7803">TTPQFERDKKARYENLKGAFVVNKDSSFMIQDSSFMIFDDIFASGATLNEAAKTLKQAGARQVWGLALAR</sequence>
<keyword evidence="2" id="KW-0808">Transferase</keyword>
<dbReference type="InterPro" id="IPR029057">
    <property type="entry name" value="PRTase-like"/>
</dbReference>
<name>A0A2M8EUP9_9BACT</name>
<proteinExistence type="inferred from homology"/>
<dbReference type="Proteomes" id="UP000230885">
    <property type="component" value="Unassembled WGS sequence"/>
</dbReference>
<accession>A0A2M8EUP9</accession>
<comment type="similarity">
    <text evidence="1">Belongs to the ComF/GntX family.</text>
</comment>
<dbReference type="AlphaFoldDB" id="A0A2M8EUP9"/>
<evidence type="ECO:0000313" key="3">
    <source>
        <dbReference type="Proteomes" id="UP000230885"/>
    </source>
</evidence>
<gene>
    <name evidence="2" type="ORF">CO053_02575</name>
</gene>
<evidence type="ECO:0000256" key="1">
    <source>
        <dbReference type="ARBA" id="ARBA00008007"/>
    </source>
</evidence>
<dbReference type="Gene3D" id="3.40.50.2020">
    <property type="match status" value="1"/>
</dbReference>
<dbReference type="CDD" id="cd06223">
    <property type="entry name" value="PRTases_typeI"/>
    <property type="match status" value="1"/>
</dbReference>
<keyword evidence="2" id="KW-0328">Glycosyltransferase</keyword>
<dbReference type="GO" id="GO:0016757">
    <property type="term" value="F:glycosyltransferase activity"/>
    <property type="evidence" value="ECO:0007669"/>
    <property type="project" value="UniProtKB-KW"/>
</dbReference>
<dbReference type="InterPro" id="IPR051910">
    <property type="entry name" value="ComF/GntX_DNA_util-trans"/>
</dbReference>
<evidence type="ECO:0000313" key="2">
    <source>
        <dbReference type="EMBL" id="PJC28842.1"/>
    </source>
</evidence>
<protein>
    <submittedName>
        <fullName evidence="2">Amidophosphoribosyltransferase</fullName>
    </submittedName>
</protein>
<dbReference type="EMBL" id="PFSE01000038">
    <property type="protein sequence ID" value="PJC28842.1"/>
    <property type="molecule type" value="Genomic_DNA"/>
</dbReference>
<dbReference type="SUPFAM" id="SSF53271">
    <property type="entry name" value="PRTase-like"/>
    <property type="match status" value="1"/>
</dbReference>
<dbReference type="InterPro" id="IPR000836">
    <property type="entry name" value="PRTase_dom"/>
</dbReference>
<dbReference type="PANTHER" id="PTHR47505">
    <property type="entry name" value="DNA UTILIZATION PROTEIN YHGH"/>
    <property type="match status" value="1"/>
</dbReference>
<dbReference type="PANTHER" id="PTHR47505:SF1">
    <property type="entry name" value="DNA UTILIZATION PROTEIN YHGH"/>
    <property type="match status" value="1"/>
</dbReference>
<feature type="non-terminal residue" evidence="2">
    <location>
        <position position="1"/>
    </location>
</feature>
<organism evidence="2 3">
    <name type="scientific">Candidatus Shapirobacteria bacterium CG_4_9_14_0_2_um_filter_40_11</name>
    <dbReference type="NCBI Taxonomy" id="1974876"/>
    <lineage>
        <taxon>Bacteria</taxon>
        <taxon>Candidatus Shapironibacteriota</taxon>
    </lineage>
</organism>
<comment type="caution">
    <text evidence="2">The sequence shown here is derived from an EMBL/GenBank/DDBJ whole genome shotgun (WGS) entry which is preliminary data.</text>
</comment>
<reference evidence="3" key="1">
    <citation type="submission" date="2017-09" db="EMBL/GenBank/DDBJ databases">
        <title>Depth-based differentiation of microbial function through sediment-hosted aquifers and enrichment of novel symbionts in the deep terrestrial subsurface.</title>
        <authorList>
            <person name="Probst A.J."/>
            <person name="Ladd B."/>
            <person name="Jarett J.K."/>
            <person name="Geller-Mcgrath D.E."/>
            <person name="Sieber C.M.K."/>
            <person name="Emerson J.B."/>
            <person name="Anantharaman K."/>
            <person name="Thomas B.C."/>
            <person name="Malmstrom R."/>
            <person name="Stieglmeier M."/>
            <person name="Klingl A."/>
            <person name="Woyke T."/>
            <person name="Ryan C.M."/>
            <person name="Banfield J.F."/>
        </authorList>
    </citation>
    <scope>NUCLEOTIDE SEQUENCE [LARGE SCALE GENOMIC DNA]</scope>
</reference>